<dbReference type="GO" id="GO:0016787">
    <property type="term" value="F:hydrolase activity"/>
    <property type="evidence" value="ECO:0007669"/>
    <property type="project" value="UniProtKB-KW"/>
</dbReference>
<evidence type="ECO:0000313" key="3">
    <source>
        <dbReference type="Proteomes" id="UP000683575"/>
    </source>
</evidence>
<name>A0A975T1C0_9ACTN</name>
<protein>
    <submittedName>
        <fullName evidence="2">Alpha/beta hydrolase</fullName>
    </submittedName>
</protein>
<sequence length="296" mass="30728">MTLHVPAPDGRLLEVLLSGPDDGFPLVFHHGTPQAAVPDPLLERAAAERGLRVVAWSRPGYGGSTRRADGATTATVADDAADVAVILDHLGLGEFLSVGWSGGGPRSLACAAVLPDRCRAAVCGVGLVPPAEYDGDIRDGMGEENVAEFTAAMAGSAELTALLEDYAPGVFAATAADVADSLGSLAPPVDRAALTGDLAEVIAATFRRAGEQGIAGWHDDDLTMLRPWGFSVKEIAVPVAVWQGTEDMMVPFAHAEWLAANIPGVHAHFAQGEGHISLFASMPTILDDLLEIAGLR</sequence>
<dbReference type="KEGG" id="nps:KRR39_08610"/>
<gene>
    <name evidence="2" type="ORF">KRR39_08610</name>
</gene>
<dbReference type="InterPro" id="IPR000073">
    <property type="entry name" value="AB_hydrolase_1"/>
</dbReference>
<dbReference type="Proteomes" id="UP000683575">
    <property type="component" value="Chromosome"/>
</dbReference>
<dbReference type="PANTHER" id="PTHR43433">
    <property type="entry name" value="HYDROLASE, ALPHA/BETA FOLD FAMILY PROTEIN"/>
    <property type="match status" value="1"/>
</dbReference>
<evidence type="ECO:0000259" key="1">
    <source>
        <dbReference type="Pfam" id="PF00561"/>
    </source>
</evidence>
<keyword evidence="2" id="KW-0378">Hydrolase</keyword>
<feature type="domain" description="AB hydrolase-1" evidence="1">
    <location>
        <begin position="25"/>
        <end position="279"/>
    </location>
</feature>
<organism evidence="2 3">
    <name type="scientific">Nocardioides panacis</name>
    <dbReference type="NCBI Taxonomy" id="2849501"/>
    <lineage>
        <taxon>Bacteria</taxon>
        <taxon>Bacillati</taxon>
        <taxon>Actinomycetota</taxon>
        <taxon>Actinomycetes</taxon>
        <taxon>Propionibacteriales</taxon>
        <taxon>Nocardioidaceae</taxon>
        <taxon>Nocardioides</taxon>
    </lineage>
</organism>
<dbReference type="EMBL" id="CP077062">
    <property type="protein sequence ID" value="QWZ09779.1"/>
    <property type="molecule type" value="Genomic_DNA"/>
</dbReference>
<proteinExistence type="predicted"/>
<dbReference type="PANTHER" id="PTHR43433:SF5">
    <property type="entry name" value="AB HYDROLASE-1 DOMAIN-CONTAINING PROTEIN"/>
    <property type="match status" value="1"/>
</dbReference>
<dbReference type="AlphaFoldDB" id="A0A975T1C0"/>
<dbReference type="InterPro" id="IPR050471">
    <property type="entry name" value="AB_hydrolase"/>
</dbReference>
<evidence type="ECO:0000313" key="2">
    <source>
        <dbReference type="EMBL" id="QWZ09779.1"/>
    </source>
</evidence>
<reference evidence="2" key="1">
    <citation type="submission" date="2021-06" db="EMBL/GenBank/DDBJ databases">
        <title>Complete genome sequence of Nocardioides sp. G188.</title>
        <authorList>
            <person name="Im W.-T."/>
        </authorList>
    </citation>
    <scope>NUCLEOTIDE SEQUENCE</scope>
    <source>
        <strain evidence="2">G188</strain>
    </source>
</reference>
<keyword evidence="3" id="KW-1185">Reference proteome</keyword>
<dbReference type="RefSeq" id="WP_216941625.1">
    <property type="nucleotide sequence ID" value="NZ_CP077062.1"/>
</dbReference>
<dbReference type="Pfam" id="PF00561">
    <property type="entry name" value="Abhydrolase_1"/>
    <property type="match status" value="1"/>
</dbReference>
<accession>A0A975T1C0</accession>